<dbReference type="PANTHER" id="PTHR12126">
    <property type="entry name" value="NADH-UBIQUINONE OXIDOREDUCTASE 39 KDA SUBUNIT-RELATED"/>
    <property type="match status" value="1"/>
</dbReference>
<evidence type="ECO:0000313" key="3">
    <source>
        <dbReference type="Proteomes" id="UP000782843"/>
    </source>
</evidence>
<reference evidence="2" key="2">
    <citation type="journal article" date="2021" name="Microbiome">
        <title>Successional dynamics and alternative stable states in a saline activated sludge microbial community over 9 years.</title>
        <authorList>
            <person name="Wang Y."/>
            <person name="Ye J."/>
            <person name="Ju F."/>
            <person name="Liu L."/>
            <person name="Boyd J.A."/>
            <person name="Deng Y."/>
            <person name="Parks D.H."/>
            <person name="Jiang X."/>
            <person name="Yin X."/>
            <person name="Woodcroft B.J."/>
            <person name="Tyson G.W."/>
            <person name="Hugenholtz P."/>
            <person name="Polz M.F."/>
            <person name="Zhang T."/>
        </authorList>
    </citation>
    <scope>NUCLEOTIDE SEQUENCE</scope>
    <source>
        <strain evidence="2">HKST-UBA10</strain>
    </source>
</reference>
<comment type="caution">
    <text evidence="2">The sequence shown here is derived from an EMBL/GenBank/DDBJ whole genome shotgun (WGS) entry which is preliminary data.</text>
</comment>
<feature type="non-terminal residue" evidence="2">
    <location>
        <position position="1"/>
    </location>
</feature>
<dbReference type="InterPro" id="IPR051207">
    <property type="entry name" value="ComplexI_NDUFA9_subunit"/>
</dbReference>
<protein>
    <submittedName>
        <fullName evidence="2">NAD(P)H-binding protein</fullName>
    </submittedName>
</protein>
<organism evidence="2 3">
    <name type="scientific">Candidatus Dojkabacteria bacterium</name>
    <dbReference type="NCBI Taxonomy" id="2099670"/>
    <lineage>
        <taxon>Bacteria</taxon>
        <taxon>Candidatus Dojkabacteria</taxon>
    </lineage>
</organism>
<dbReference type="InterPro" id="IPR016040">
    <property type="entry name" value="NAD(P)-bd_dom"/>
</dbReference>
<feature type="domain" description="NAD(P)-binding" evidence="1">
    <location>
        <begin position="20"/>
        <end position="80"/>
    </location>
</feature>
<dbReference type="GO" id="GO:0044877">
    <property type="term" value="F:protein-containing complex binding"/>
    <property type="evidence" value="ECO:0007669"/>
    <property type="project" value="TreeGrafter"/>
</dbReference>
<dbReference type="PANTHER" id="PTHR12126:SF11">
    <property type="entry name" value="NADH DEHYDROGENASE [UBIQUINONE] 1 ALPHA SUBCOMPLEX SUBUNIT 9, MITOCHONDRIAL"/>
    <property type="match status" value="1"/>
</dbReference>
<dbReference type="InterPro" id="IPR036291">
    <property type="entry name" value="NAD(P)-bd_dom_sf"/>
</dbReference>
<gene>
    <name evidence="2" type="ORF">KC660_00210</name>
</gene>
<evidence type="ECO:0000259" key="1">
    <source>
        <dbReference type="Pfam" id="PF13460"/>
    </source>
</evidence>
<accession>A0A955L2P6</accession>
<dbReference type="AlphaFoldDB" id="A0A955L2P6"/>
<dbReference type="Gene3D" id="3.40.50.720">
    <property type="entry name" value="NAD(P)-binding Rossmann-like Domain"/>
    <property type="match status" value="1"/>
</dbReference>
<sequence length="197" mass="21994">GLSPIIKPKDDMSYSKVHVQGMQNIIEAVRRNNVKKIIHVSALGADKNSDLEYLKTKAEAEELLISSSLPFTILRPSIIDAPGSEIEKMLNKFSILNLMIFPKFKTKVNPIKAESVAKNIFDSIETNQNKTIELEGEKMVTIYDYFDLVAKRIGIKTFPIPAILGKVGVKLISQTGLLGFSQDLDKYIEIDNIIKAD</sequence>
<name>A0A955L2P6_9BACT</name>
<dbReference type="SUPFAM" id="SSF51735">
    <property type="entry name" value="NAD(P)-binding Rossmann-fold domains"/>
    <property type="match status" value="1"/>
</dbReference>
<dbReference type="EMBL" id="JAGQLG010000007">
    <property type="protein sequence ID" value="MCA9381815.1"/>
    <property type="molecule type" value="Genomic_DNA"/>
</dbReference>
<dbReference type="Pfam" id="PF13460">
    <property type="entry name" value="NAD_binding_10"/>
    <property type="match status" value="1"/>
</dbReference>
<evidence type="ECO:0000313" key="2">
    <source>
        <dbReference type="EMBL" id="MCA9381815.1"/>
    </source>
</evidence>
<reference evidence="2" key="1">
    <citation type="submission" date="2020-04" db="EMBL/GenBank/DDBJ databases">
        <authorList>
            <person name="Zhang T."/>
        </authorList>
    </citation>
    <scope>NUCLEOTIDE SEQUENCE</scope>
    <source>
        <strain evidence="2">HKST-UBA10</strain>
    </source>
</reference>
<dbReference type="Proteomes" id="UP000782843">
    <property type="component" value="Unassembled WGS sequence"/>
</dbReference>
<proteinExistence type="predicted"/>